<dbReference type="GO" id="GO:0000166">
    <property type="term" value="F:nucleotide binding"/>
    <property type="evidence" value="ECO:0007669"/>
    <property type="project" value="UniProtKB-KW"/>
</dbReference>
<evidence type="ECO:0000256" key="6">
    <source>
        <dbReference type="SAM" id="Coils"/>
    </source>
</evidence>
<dbReference type="AlphaFoldDB" id="A0A1D1Z068"/>
<comment type="similarity">
    <text evidence="1">Belongs to the disease resistance NB-LRR family.</text>
</comment>
<keyword evidence="4" id="KW-0547">Nucleotide-binding</keyword>
<feature type="coiled-coil region" evidence="6">
    <location>
        <begin position="101"/>
        <end position="152"/>
    </location>
</feature>
<evidence type="ECO:0000256" key="2">
    <source>
        <dbReference type="ARBA" id="ARBA00022614"/>
    </source>
</evidence>
<accession>A0A1D1Z068</accession>
<organism evidence="8">
    <name type="scientific">Anthurium amnicola</name>
    <dbReference type="NCBI Taxonomy" id="1678845"/>
    <lineage>
        <taxon>Eukaryota</taxon>
        <taxon>Viridiplantae</taxon>
        <taxon>Streptophyta</taxon>
        <taxon>Embryophyta</taxon>
        <taxon>Tracheophyta</taxon>
        <taxon>Spermatophyta</taxon>
        <taxon>Magnoliopsida</taxon>
        <taxon>Liliopsida</taxon>
        <taxon>Araceae</taxon>
        <taxon>Pothoideae</taxon>
        <taxon>Potheae</taxon>
        <taxon>Anthurium</taxon>
    </lineage>
</organism>
<keyword evidence="6" id="KW-0175">Coiled coil</keyword>
<evidence type="ECO:0000256" key="4">
    <source>
        <dbReference type="ARBA" id="ARBA00022741"/>
    </source>
</evidence>
<reference evidence="8" key="1">
    <citation type="submission" date="2015-07" db="EMBL/GenBank/DDBJ databases">
        <title>Transcriptome Assembly of Anthurium amnicola.</title>
        <authorList>
            <person name="Suzuki J."/>
        </authorList>
    </citation>
    <scope>NUCLEOTIDE SEQUENCE</scope>
</reference>
<evidence type="ECO:0000256" key="1">
    <source>
        <dbReference type="ARBA" id="ARBA00008894"/>
    </source>
</evidence>
<keyword evidence="3" id="KW-0677">Repeat</keyword>
<sequence length="204" mass="22573">STSSPRRLSTCHDSPAQLYSISFSAIRPSPSENAKISCHTSPAPAVTPSRSFLSSIMAASMLQSLLERTDGLSEALHKLFGGSPQASSSAASSCPQIVEDLEKLRRRLKRIRSLLDDAEEREIREKHVRLWLDELRNVHHDAEDVIAEFEYQLLCLPQQAEQEEHAATTQEKGGINWNWEVSSASAQVSSAIHLSGGVRRINFP</sequence>
<evidence type="ECO:0000256" key="5">
    <source>
        <dbReference type="ARBA" id="ARBA00022821"/>
    </source>
</evidence>
<evidence type="ECO:0000256" key="3">
    <source>
        <dbReference type="ARBA" id="ARBA00022737"/>
    </source>
</evidence>
<dbReference type="InterPro" id="IPR041118">
    <property type="entry name" value="Rx_N"/>
</dbReference>
<dbReference type="EMBL" id="GDJX01007662">
    <property type="protein sequence ID" value="JAT60274.1"/>
    <property type="molecule type" value="Transcribed_RNA"/>
</dbReference>
<feature type="non-terminal residue" evidence="8">
    <location>
        <position position="1"/>
    </location>
</feature>
<evidence type="ECO:0000313" key="8">
    <source>
        <dbReference type="EMBL" id="JAT60274.1"/>
    </source>
</evidence>
<keyword evidence="2" id="KW-0433">Leucine-rich repeat</keyword>
<dbReference type="Pfam" id="PF18052">
    <property type="entry name" value="Rx_N"/>
    <property type="match status" value="1"/>
</dbReference>
<keyword evidence="5" id="KW-0611">Plant defense</keyword>
<evidence type="ECO:0000259" key="7">
    <source>
        <dbReference type="Pfam" id="PF18052"/>
    </source>
</evidence>
<gene>
    <name evidence="8" type="primary">LOV1_5</name>
    <name evidence="8" type="ORF">g.104790</name>
</gene>
<name>A0A1D1Z068_9ARAE</name>
<dbReference type="Gene3D" id="1.20.5.4130">
    <property type="match status" value="1"/>
</dbReference>
<protein>
    <submittedName>
        <fullName evidence="8">Inactive disease susceptibility protein LOV1</fullName>
    </submittedName>
</protein>
<dbReference type="GO" id="GO:0006952">
    <property type="term" value="P:defense response"/>
    <property type="evidence" value="ECO:0007669"/>
    <property type="project" value="UniProtKB-KW"/>
</dbReference>
<proteinExistence type="inferred from homology"/>
<feature type="domain" description="Disease resistance N-terminal" evidence="7">
    <location>
        <begin position="92"/>
        <end position="160"/>
    </location>
</feature>